<gene>
    <name evidence="2" type="ORF">PENTCL1PPCAC_3134</name>
</gene>
<name>A0AAV5SDN0_9BILA</name>
<evidence type="ECO:0008006" key="4">
    <source>
        <dbReference type="Google" id="ProtNLM"/>
    </source>
</evidence>
<feature type="non-terminal residue" evidence="2">
    <location>
        <position position="1"/>
    </location>
</feature>
<feature type="transmembrane region" description="Helical" evidence="1">
    <location>
        <begin position="134"/>
        <end position="152"/>
    </location>
</feature>
<feature type="transmembrane region" description="Helical" evidence="1">
    <location>
        <begin position="201"/>
        <end position="231"/>
    </location>
</feature>
<evidence type="ECO:0000256" key="1">
    <source>
        <dbReference type="SAM" id="Phobius"/>
    </source>
</evidence>
<proteinExistence type="predicted"/>
<feature type="transmembrane region" description="Helical" evidence="1">
    <location>
        <begin position="64"/>
        <end position="83"/>
    </location>
</feature>
<reference evidence="2" key="1">
    <citation type="submission" date="2023-10" db="EMBL/GenBank/DDBJ databases">
        <title>Genome assembly of Pristionchus species.</title>
        <authorList>
            <person name="Yoshida K."/>
            <person name="Sommer R.J."/>
        </authorList>
    </citation>
    <scope>NUCLEOTIDE SEQUENCE</scope>
    <source>
        <strain evidence="2">RS0144</strain>
    </source>
</reference>
<evidence type="ECO:0000313" key="2">
    <source>
        <dbReference type="EMBL" id="GMS80959.1"/>
    </source>
</evidence>
<protein>
    <recommendedName>
        <fullName evidence="4">G protein-coupled receptor</fullName>
    </recommendedName>
</protein>
<keyword evidence="1" id="KW-1133">Transmembrane helix</keyword>
<dbReference type="AlphaFoldDB" id="A0AAV5SDN0"/>
<accession>A0AAV5SDN0</accession>
<feature type="transmembrane region" description="Helical" evidence="1">
    <location>
        <begin position="172"/>
        <end position="189"/>
    </location>
</feature>
<sequence length="288" mass="33373">SRQSLDMTSEFDMCDDSMYNCLMCKYVAEDWPVFHLQVDVLLCIVILAMILSDKNLRQNYMFNFCLVIGLKLVEVLGGIGFASDRYTFCYRHPPRIVMISVKVKMLVDACMQPLITLFLLFDLRRIVRTDLRKLHLICCSLGSIVLAIYPLYHDLKQSRLVRFIDFRAEARTMLNGWINIGICCFTLFIKNVREDTNHRAFAPLALIFIITFVPLDSLISLLFCALSFGFIKYAEFGADSALKALAEVNNFAFWLSAVISIIYLHMAKRRYYCQRPIVYKKEDNLIEL</sequence>
<comment type="caution">
    <text evidence="2">The sequence shown here is derived from an EMBL/GenBank/DDBJ whole genome shotgun (WGS) entry which is preliminary data.</text>
</comment>
<dbReference type="Proteomes" id="UP001432027">
    <property type="component" value="Unassembled WGS sequence"/>
</dbReference>
<feature type="non-terminal residue" evidence="2">
    <location>
        <position position="288"/>
    </location>
</feature>
<keyword evidence="1" id="KW-0472">Membrane</keyword>
<keyword evidence="3" id="KW-1185">Reference proteome</keyword>
<dbReference type="EMBL" id="BTSX01000001">
    <property type="protein sequence ID" value="GMS80959.1"/>
    <property type="molecule type" value="Genomic_DNA"/>
</dbReference>
<feature type="transmembrane region" description="Helical" evidence="1">
    <location>
        <begin position="33"/>
        <end position="52"/>
    </location>
</feature>
<organism evidence="2 3">
    <name type="scientific">Pristionchus entomophagus</name>
    <dbReference type="NCBI Taxonomy" id="358040"/>
    <lineage>
        <taxon>Eukaryota</taxon>
        <taxon>Metazoa</taxon>
        <taxon>Ecdysozoa</taxon>
        <taxon>Nematoda</taxon>
        <taxon>Chromadorea</taxon>
        <taxon>Rhabditida</taxon>
        <taxon>Rhabditina</taxon>
        <taxon>Diplogasteromorpha</taxon>
        <taxon>Diplogasteroidea</taxon>
        <taxon>Neodiplogasteridae</taxon>
        <taxon>Pristionchus</taxon>
    </lineage>
</organism>
<evidence type="ECO:0000313" key="3">
    <source>
        <dbReference type="Proteomes" id="UP001432027"/>
    </source>
</evidence>
<keyword evidence="1" id="KW-0812">Transmembrane</keyword>
<feature type="transmembrane region" description="Helical" evidence="1">
    <location>
        <begin position="251"/>
        <end position="267"/>
    </location>
</feature>